<evidence type="ECO:0000313" key="1">
    <source>
        <dbReference type="EMBL" id="KAI4860189.1"/>
    </source>
</evidence>
<protein>
    <submittedName>
        <fullName evidence="1">Kinase-like domain-containing protein</fullName>
    </submittedName>
</protein>
<name>A0ACB9YMJ3_9PEZI</name>
<dbReference type="EMBL" id="MU393596">
    <property type="protein sequence ID" value="KAI4860189.1"/>
    <property type="molecule type" value="Genomic_DNA"/>
</dbReference>
<keyword evidence="2" id="KW-1185">Reference proteome</keyword>
<dbReference type="Proteomes" id="UP001497700">
    <property type="component" value="Unassembled WGS sequence"/>
</dbReference>
<reference evidence="1 2" key="1">
    <citation type="journal article" date="2022" name="New Phytol.">
        <title>Ecological generalism drives hyperdiversity of secondary metabolite gene clusters in xylarialean endophytes.</title>
        <authorList>
            <person name="Franco M.E.E."/>
            <person name="Wisecaver J.H."/>
            <person name="Arnold A.E."/>
            <person name="Ju Y.M."/>
            <person name="Slot J.C."/>
            <person name="Ahrendt S."/>
            <person name="Moore L.P."/>
            <person name="Eastman K.E."/>
            <person name="Scott K."/>
            <person name="Konkel Z."/>
            <person name="Mondo S.J."/>
            <person name="Kuo A."/>
            <person name="Hayes R.D."/>
            <person name="Haridas S."/>
            <person name="Andreopoulos B."/>
            <person name="Riley R."/>
            <person name="LaButti K."/>
            <person name="Pangilinan J."/>
            <person name="Lipzen A."/>
            <person name="Amirebrahimi M."/>
            <person name="Yan J."/>
            <person name="Adam C."/>
            <person name="Keymanesh K."/>
            <person name="Ng V."/>
            <person name="Louie K."/>
            <person name="Northen T."/>
            <person name="Drula E."/>
            <person name="Henrissat B."/>
            <person name="Hsieh H.M."/>
            <person name="Youens-Clark K."/>
            <person name="Lutzoni F."/>
            <person name="Miadlikowska J."/>
            <person name="Eastwood D.C."/>
            <person name="Hamelin R.C."/>
            <person name="Grigoriev I.V."/>
            <person name="U'Ren J.M."/>
        </authorList>
    </citation>
    <scope>NUCLEOTIDE SEQUENCE [LARGE SCALE GENOMIC DNA]</scope>
    <source>
        <strain evidence="1 2">CBS 119005</strain>
    </source>
</reference>
<organism evidence="1 2">
    <name type="scientific">Hypoxylon rubiginosum</name>
    <dbReference type="NCBI Taxonomy" id="110542"/>
    <lineage>
        <taxon>Eukaryota</taxon>
        <taxon>Fungi</taxon>
        <taxon>Dikarya</taxon>
        <taxon>Ascomycota</taxon>
        <taxon>Pezizomycotina</taxon>
        <taxon>Sordariomycetes</taxon>
        <taxon>Xylariomycetidae</taxon>
        <taxon>Xylariales</taxon>
        <taxon>Hypoxylaceae</taxon>
        <taxon>Hypoxylon</taxon>
    </lineage>
</organism>
<accession>A0ACB9YMJ3</accession>
<evidence type="ECO:0000313" key="2">
    <source>
        <dbReference type="Proteomes" id="UP001497700"/>
    </source>
</evidence>
<proteinExistence type="predicted"/>
<gene>
    <name evidence="1" type="ORF">F4820DRAFT_453164</name>
</gene>
<sequence>MNSGHDNAAEIDAELRRDAEALQHFFSWDSRFTFRGPVAEGGFGSTHRVQYIYQENNQPNVIDFCVKKAHNDEESRRTLRDERRQLQMLQGGLHIVRLINIPDNPLERYNYDEEWLLLEWLPNGTFQDFIWKAQNHGLQRLPNRLLWRFFLCLIRGACGLAWPKNRQDGLLELELPEPGVPPAGIAHNDLHGGNVLLGDFSLGEHAITPILKLIDFGSSGSTNTVSDSAPMDSNLWDIGVLMMQLISLDYMTEPADEPGVFEYLGQTVGTVADKIVAPYIGGPRPFPWLDRWLETLVALCLTIEDGRLPPIQDFSIYVPYAVVERNAEFYGDPAETDSAIEELCKRIILHAPVS</sequence>
<comment type="caution">
    <text evidence="1">The sequence shown here is derived from an EMBL/GenBank/DDBJ whole genome shotgun (WGS) entry which is preliminary data.</text>
</comment>